<dbReference type="Pfam" id="PF03632">
    <property type="entry name" value="Glyco_hydro_65m"/>
    <property type="match status" value="1"/>
</dbReference>
<dbReference type="SUPFAM" id="SSF74650">
    <property type="entry name" value="Galactose mutarotase-like"/>
    <property type="match status" value="1"/>
</dbReference>
<evidence type="ECO:0000256" key="2">
    <source>
        <dbReference type="SAM" id="MobiDB-lite"/>
    </source>
</evidence>
<evidence type="ECO:0000259" key="5">
    <source>
        <dbReference type="PROSITE" id="PS51175"/>
    </source>
</evidence>
<dbReference type="SMART" id="SM00458">
    <property type="entry name" value="RICIN"/>
    <property type="match status" value="2"/>
</dbReference>
<dbReference type="Pfam" id="PF18099">
    <property type="entry name" value="CBM_35_2"/>
    <property type="match status" value="1"/>
</dbReference>
<dbReference type="Pfam" id="PF00754">
    <property type="entry name" value="F5_F8_type_C"/>
    <property type="match status" value="1"/>
</dbReference>
<dbReference type="InterPro" id="IPR011013">
    <property type="entry name" value="Gal_mutarotase_sf_dom"/>
</dbReference>
<feature type="compositionally biased region" description="Low complexity" evidence="2">
    <location>
        <begin position="40"/>
        <end position="61"/>
    </location>
</feature>
<dbReference type="Gene3D" id="2.60.120.260">
    <property type="entry name" value="Galactose-binding domain-like"/>
    <property type="match status" value="2"/>
</dbReference>
<dbReference type="InterPro" id="IPR012341">
    <property type="entry name" value="6hp_glycosidase-like_sf"/>
</dbReference>
<dbReference type="InterPro" id="IPR000421">
    <property type="entry name" value="FA58C"/>
</dbReference>
<dbReference type="CDD" id="cd04083">
    <property type="entry name" value="CBM35_Lmo2446-like"/>
    <property type="match status" value="1"/>
</dbReference>
<dbReference type="InterPro" id="IPR005194">
    <property type="entry name" value="Glyco_hydro_65_C"/>
</dbReference>
<dbReference type="Gene3D" id="1.50.10.10">
    <property type="match status" value="1"/>
</dbReference>
<feature type="domain" description="CBM6" evidence="5">
    <location>
        <begin position="152"/>
        <end position="281"/>
    </location>
</feature>
<evidence type="ECO:0000256" key="1">
    <source>
        <dbReference type="ARBA" id="ARBA00023295"/>
    </source>
</evidence>
<evidence type="ECO:0000313" key="6">
    <source>
        <dbReference type="EMBL" id="MBS2545429.1"/>
    </source>
</evidence>
<dbReference type="InterPro" id="IPR005196">
    <property type="entry name" value="Glyco_hydro_65_N"/>
</dbReference>
<dbReference type="Pfam" id="PF03633">
    <property type="entry name" value="Glyco_hydro_65C"/>
    <property type="match status" value="1"/>
</dbReference>
<keyword evidence="1" id="KW-0378">Hydrolase</keyword>
<keyword evidence="7" id="KW-1185">Reference proteome</keyword>
<accession>A0ABS5KGU2</accession>
<dbReference type="InterPro" id="IPR008928">
    <property type="entry name" value="6-hairpin_glycosidase_sf"/>
</dbReference>
<dbReference type="RefSeq" id="WP_212007099.1">
    <property type="nucleotide sequence ID" value="NZ_JAAFYZ010000003.1"/>
</dbReference>
<dbReference type="InterPro" id="IPR005084">
    <property type="entry name" value="CBM6"/>
</dbReference>
<dbReference type="PROSITE" id="PS50231">
    <property type="entry name" value="RICIN_B_LECTIN"/>
    <property type="match status" value="2"/>
</dbReference>
<dbReference type="PROSITE" id="PS51175">
    <property type="entry name" value="CBM6"/>
    <property type="match status" value="1"/>
</dbReference>
<dbReference type="Gene3D" id="2.70.98.40">
    <property type="entry name" value="Glycoside hydrolase, family 65, N-terminal domain"/>
    <property type="match status" value="1"/>
</dbReference>
<proteinExistence type="predicted"/>
<feature type="domain" description="F5/8 type C" evidence="4">
    <location>
        <begin position="920"/>
        <end position="1008"/>
    </location>
</feature>
<feature type="region of interest" description="Disordered" evidence="2">
    <location>
        <begin position="40"/>
        <end position="67"/>
    </location>
</feature>
<dbReference type="SUPFAM" id="SSF49785">
    <property type="entry name" value="Galactose-binding domain-like"/>
    <property type="match status" value="2"/>
</dbReference>
<dbReference type="SUPFAM" id="SSF50370">
    <property type="entry name" value="Ricin B-like lectins"/>
    <property type="match status" value="2"/>
</dbReference>
<evidence type="ECO:0000259" key="4">
    <source>
        <dbReference type="PROSITE" id="PS50022"/>
    </source>
</evidence>
<sequence length="1301" mass="133555">MRRQRRVQVRVWAATASLALVAAAAPMAAGSTARAGTVAGSRARSEAGATATARTRPALGGPWTLSTTDPTTNYAPTFIGNGYLAARVPAEGTGFSMNPIPTESELAGFYSNPPAETSWSEIRASLPAWTTLGLTDGSGDSFGNLPTCGFDELCEAAAGRLSGGATPAHDHNGSAGGLFVAGLGYSSPEVGSTVTVPVAGTQAGPATVAIRYANGNAGNETVSFSVDGAAPQQVSLPPTGNWDSWNTLTLPATLNGGTDSVSVSVGANDSGQVNLDTVALYPAGATAPTTVAQAQAGTESGYKQTLDMSTGTLTTSFTWTAPSGRTTDFTYTVNSDQSDAHVGMVTMAFTPHWSGSATVVDALDGRGVVNSGTSAATVDGANGTLTETDVADGTGVTAALASVLRTGGSSSPTATSPTAGAPAAQSATMAVAAGTTYTATKFVGVAATNDGGPDAPAVDPQPVALSQATAAANAGAKTVTTRNDQAWSRLWNADIAVPGDDTLTGEVRASMFYLLESSRADVPWSMPPGGLSSDGYNGHVFWDMDTWMNPALLAQHPDISEAADGYRQALLGQADQNSSTCAPSGQSVSGARYPWESALTGKDTYTGLGAYCDELHISSDVALAQWQYYLASGDTAWLSGKAWPVLRDIATFWASRAVPDPNAAGSYRILDVMPPDEYHDGVNDSAYTDVAAQTVLRIATQAAQITGNSADPKWATVAGGLEVPFDSADNRYLEYDGYPTGQGIKQADVTMLQYPWAQPMSSQVAENDLDYYTSVTDINGPSMTDSVASIDASALAGSRCDSYTYLKRSVDPFMGAPFDQFHETRGGGAFTFDTAAGGFLQEFEYGFTGLRWNADAVQLDPSLPPQLPGLDLTGLQWHGTTYSLSIRPSGTTITVTAGPALPVSVAGGATQTVSPGSPATVATRTPTASSNAAACKPATASSQDPSYPAEAAVDGSPATAWHATAAGANLTVDLGTSTAMDQVQVQSDGATTAYSIEGSNDGSAWTTLAVQAAIPDSTSTAAFPTGSWRYLRYQADPSATAQVSELVIGPPGQQIRLGSAGWCTDDRGGAGQSQDPIQAYACNGTGAQTWTASPDGTMRAMGRCLDVQGGQTGNGTPVQLYDCDNTGAQSWQVQSNGELLNPQSGRCLTDPANGGSGTQLDIEDCSGGADQTWTLRAPVGPTTGVNGLCLDDRLSNSADDNPVQAYTCNTSFAQQWNLSDKTLRAFGKCLDITLGGTANGTLVDLYRCNQTGAQLWEPQPNGELLNPQSGRCLTDPGGGGSGTQVDIEDCSGAGDQVWGVA</sequence>
<dbReference type="PANTHER" id="PTHR11051:SF8">
    <property type="entry name" value="PROTEIN-GLUCOSYLGALACTOSYLHYDROXYLYSINE GLUCOSIDASE"/>
    <property type="match status" value="1"/>
</dbReference>
<dbReference type="InterPro" id="IPR005195">
    <property type="entry name" value="Glyco_hydro_65_M"/>
</dbReference>
<reference evidence="6 7" key="1">
    <citation type="submission" date="2020-02" db="EMBL/GenBank/DDBJ databases">
        <title>Acidophilic actinobacteria isolated from forest soil.</title>
        <authorList>
            <person name="Golinska P."/>
        </authorList>
    </citation>
    <scope>NUCLEOTIDE SEQUENCE [LARGE SCALE GENOMIC DNA]</scope>
    <source>
        <strain evidence="6 7">NL8</strain>
    </source>
</reference>
<name>A0ABS5KGU2_9ACTN</name>
<dbReference type="Gene3D" id="2.80.10.50">
    <property type="match status" value="2"/>
</dbReference>
<dbReference type="InterPro" id="IPR008979">
    <property type="entry name" value="Galactose-bd-like_sf"/>
</dbReference>
<dbReference type="Gene3D" id="2.60.420.10">
    <property type="entry name" value="Maltose phosphorylase, domain 3"/>
    <property type="match status" value="1"/>
</dbReference>
<dbReference type="Proteomes" id="UP000730482">
    <property type="component" value="Unassembled WGS sequence"/>
</dbReference>
<dbReference type="EMBL" id="JAAFYZ010000003">
    <property type="protein sequence ID" value="MBS2545429.1"/>
    <property type="molecule type" value="Genomic_DNA"/>
</dbReference>
<comment type="caution">
    <text evidence="6">The sequence shown here is derived from an EMBL/GenBank/DDBJ whole genome shotgun (WGS) entry which is preliminary data.</text>
</comment>
<feature type="signal peptide" evidence="3">
    <location>
        <begin position="1"/>
        <end position="35"/>
    </location>
</feature>
<evidence type="ECO:0000256" key="3">
    <source>
        <dbReference type="SAM" id="SignalP"/>
    </source>
</evidence>
<dbReference type="InterPro" id="IPR037018">
    <property type="entry name" value="GH65_N"/>
</dbReference>
<dbReference type="Pfam" id="PF03636">
    <property type="entry name" value="Glyco_hydro_65N"/>
    <property type="match status" value="1"/>
</dbReference>
<feature type="chain" id="PRO_5045246050" evidence="3">
    <location>
        <begin position="36"/>
        <end position="1301"/>
    </location>
</feature>
<protein>
    <submittedName>
        <fullName evidence="6">Ricin-type beta-trefoil lectin domain protein</fullName>
    </submittedName>
</protein>
<keyword evidence="3" id="KW-0732">Signal</keyword>
<dbReference type="PROSITE" id="PS50022">
    <property type="entry name" value="FA58C_3"/>
    <property type="match status" value="1"/>
</dbReference>
<dbReference type="SUPFAM" id="SSF48208">
    <property type="entry name" value="Six-hairpin glycosidases"/>
    <property type="match status" value="1"/>
</dbReference>
<keyword evidence="1" id="KW-0326">Glycosidase</keyword>
<evidence type="ECO:0000313" key="7">
    <source>
        <dbReference type="Proteomes" id="UP000730482"/>
    </source>
</evidence>
<dbReference type="InterPro" id="IPR035992">
    <property type="entry name" value="Ricin_B-like_lectins"/>
</dbReference>
<organism evidence="6 7">
    <name type="scientific">Catenulispora pinistramenti</name>
    <dbReference type="NCBI Taxonomy" id="2705254"/>
    <lineage>
        <taxon>Bacteria</taxon>
        <taxon>Bacillati</taxon>
        <taxon>Actinomycetota</taxon>
        <taxon>Actinomycetes</taxon>
        <taxon>Catenulisporales</taxon>
        <taxon>Catenulisporaceae</taxon>
        <taxon>Catenulispora</taxon>
    </lineage>
</organism>
<dbReference type="PANTHER" id="PTHR11051">
    <property type="entry name" value="GLYCOSYL HYDROLASE-RELATED"/>
    <property type="match status" value="1"/>
</dbReference>
<gene>
    <name evidence="6" type="ORF">KGQ19_00965</name>
</gene>
<dbReference type="InterPro" id="IPR041342">
    <property type="entry name" value="CBM35"/>
</dbReference>
<dbReference type="CDD" id="cd23451">
    <property type="entry name" value="beta-trefoil_Ricin_laminarinase"/>
    <property type="match status" value="1"/>
</dbReference>
<dbReference type="InterPro" id="IPR000772">
    <property type="entry name" value="Ricin_B_lectin"/>
</dbReference>
<dbReference type="Pfam" id="PF00652">
    <property type="entry name" value="Ricin_B_lectin"/>
    <property type="match status" value="2"/>
</dbReference>